<dbReference type="SUPFAM" id="SSF56204">
    <property type="entry name" value="Hect, E3 ligase catalytic domain"/>
    <property type="match status" value="1"/>
</dbReference>
<gene>
    <name evidence="8" type="ORF">GLAREA_01304</name>
</gene>
<dbReference type="GO" id="GO:0061630">
    <property type="term" value="F:ubiquitin protein ligase activity"/>
    <property type="evidence" value="ECO:0007669"/>
    <property type="project" value="UniProtKB-EC"/>
</dbReference>
<feature type="active site" description="Glycyl thioester intermediate" evidence="5">
    <location>
        <position position="1254"/>
    </location>
</feature>
<dbReference type="GO" id="GO:0000209">
    <property type="term" value="P:protein polyubiquitination"/>
    <property type="evidence" value="ECO:0007669"/>
    <property type="project" value="InterPro"/>
</dbReference>
<dbReference type="OMA" id="PEDFHTP"/>
<dbReference type="GeneID" id="19460362"/>
<dbReference type="EMBL" id="KE145371">
    <property type="protein sequence ID" value="EPE25392.1"/>
    <property type="molecule type" value="Genomic_DNA"/>
</dbReference>
<evidence type="ECO:0000256" key="3">
    <source>
        <dbReference type="ARBA" id="ARBA00022679"/>
    </source>
</evidence>
<feature type="compositionally biased region" description="Polar residues" evidence="6">
    <location>
        <begin position="276"/>
        <end position="286"/>
    </location>
</feature>
<dbReference type="GO" id="GO:0016874">
    <property type="term" value="F:ligase activity"/>
    <property type="evidence" value="ECO:0007669"/>
    <property type="project" value="UniProtKB-KW"/>
</dbReference>
<feature type="compositionally biased region" description="Polar residues" evidence="6">
    <location>
        <begin position="316"/>
        <end position="331"/>
    </location>
</feature>
<dbReference type="EC" id="2.3.2.26" evidence="2"/>
<proteinExistence type="predicted"/>
<evidence type="ECO:0000313" key="8">
    <source>
        <dbReference type="EMBL" id="EPE25392.1"/>
    </source>
</evidence>
<dbReference type="InterPro" id="IPR035983">
    <property type="entry name" value="Hect_E3_ubiquitin_ligase"/>
</dbReference>
<keyword evidence="4 5" id="KW-0833">Ubl conjugation pathway</keyword>
<name>S3CFV5_GLAL2</name>
<dbReference type="eggNOG" id="KOG0941">
    <property type="taxonomic scope" value="Eukaryota"/>
</dbReference>
<dbReference type="OrthoDB" id="5981550at2759"/>
<feature type="region of interest" description="Disordered" evidence="6">
    <location>
        <begin position="130"/>
        <end position="221"/>
    </location>
</feature>
<feature type="domain" description="HECT" evidence="7">
    <location>
        <begin position="939"/>
        <end position="1286"/>
    </location>
</feature>
<dbReference type="Gene3D" id="3.30.2160.10">
    <property type="entry name" value="Hect, E3 ligase catalytic domain"/>
    <property type="match status" value="1"/>
</dbReference>
<keyword evidence="9" id="KW-1185">Reference proteome</keyword>
<feature type="region of interest" description="Disordered" evidence="6">
    <location>
        <begin position="254"/>
        <end position="372"/>
    </location>
</feature>
<evidence type="ECO:0000259" key="7">
    <source>
        <dbReference type="PROSITE" id="PS50237"/>
    </source>
</evidence>
<keyword evidence="8" id="KW-0436">Ligase</keyword>
<dbReference type="PROSITE" id="PS50237">
    <property type="entry name" value="HECT"/>
    <property type="match status" value="1"/>
</dbReference>
<dbReference type="Pfam" id="PF16558">
    <property type="entry name" value="AZUL"/>
    <property type="match status" value="1"/>
</dbReference>
<sequence length="1286" mass="143894">MTRDIQGFRDGLLDPATEEEIYAALWATAPFPRLPEDAPDELNDFIVDINDPKRLYTIHRAARRHQFQILVDRYISQIRFGCTVKTCHTTTCFSCRKRVAAGAPVRRYNATSARTLAIYMASQDNPELGLCHNPSADKLIQPPSMKTSRKGYASINKVTNGSAIPNVERKSSASGKPVGPKNSTQGASPGSRSPSNNNVSTGVQSTTSKEEETPAISLLDEPSTTDHRSFVQNVFGTVAFKMVEWLAPRNVETISRPDATGSEVPGMGPYPRQRPVSETTSFNIATSDEAEAAENPKTTKWQTPAPSKPQDKSFSDVESASKPVSSSQRTSEVLAHAETKAVANSVTKCTPKINGRRKSEHAEPPNPKGILNLSSRIGESPPDVMSLPQYRPHQAIRTLSTPHQTLITSAAMHTPSIPKTISMKASPEFDQPPVTSGLSVAPEQGSKIKKNPVKKSINHETLPELPLAKEMPLPQSLSLLPIDLLNFLCDTLQIDGTSEKHDLVPTEVGRDGTRWLNSNGPYAAGRKSFSKTKSVYSSQDKQQWKEFIQQALFDVLSKPESLIQSFSHCDQRLYDTQTIWYLMLRLTRVAPSLVLDSLWNAAGYLFNPPDTISALHDWKESDALAKPSLSSGEAARLINICLHALVATAPLLTDARQLANMSRIRSFGLAMLGRETSSLEPVQLCLAYEDAFTNDLAMRLARRLFASIPTRRRFAELADNQQGLKPDGKKEPDVLEGVLSTLKFLDLGTTPALHFHDEERDLHEKRVPTLLLDWARTVMLQDWNGSAEVAAEGSFGGALAMMAAIYKHRKSLLLGDIHFRTEYFAERLDPVGMPLEWITFEANKRTVHLLDHPYLFNPSTLVTYFRAINYSRMNAAYESAKATTGLMHSTISETNLMTDQNSRYRLFERLRVATSKFLVLEIGRQSVLADTFNAIWRREEREMMRPLKIRLGENGGEEGMDSGGVQQEFFRLAIAEALDPDYGTFTIDSRTKMTWFQPGSPEPLWKFELIGTIISLAVYNGLTLPVTFPKALYRKLLGEDVTELHHVADGWPDLANGLTSLLEWDEKNGLVEDIFARTYEFSVEQFGQAVSREMDETVLWPQFSDLHTSANPEDAPMVTNENRNNYVSDYIRWLTDISISPQFEAFKTGFFTCIDRRSLSVFDPETLQSVVEGIQDIDISEMRRTTRYIGWDSSHRSVRDFWSIVRKYDLEHKRKLLEFVTASDRVPVGGMRNLQFTLQRNGVDDGHLPSSYTCYGILLLPEYSSKDVLREKLAMALENSKGFGFA</sequence>
<dbReference type="PANTHER" id="PTHR45700:SF8">
    <property type="entry name" value="HECT-TYPE E3 UBIQUITIN TRANSFERASE"/>
    <property type="match status" value="1"/>
</dbReference>
<dbReference type="Gene3D" id="3.30.2410.10">
    <property type="entry name" value="Hect, E3 ligase catalytic domain"/>
    <property type="match status" value="1"/>
</dbReference>
<evidence type="ECO:0000256" key="1">
    <source>
        <dbReference type="ARBA" id="ARBA00000885"/>
    </source>
</evidence>
<dbReference type="InterPro" id="IPR044611">
    <property type="entry name" value="E3A/B/C-like"/>
</dbReference>
<evidence type="ECO:0000256" key="4">
    <source>
        <dbReference type="ARBA" id="ARBA00022786"/>
    </source>
</evidence>
<feature type="compositionally biased region" description="Polar residues" evidence="6">
    <location>
        <begin position="181"/>
        <end position="207"/>
    </location>
</feature>
<dbReference type="HOGENOM" id="CLU_001858_0_0_1"/>
<dbReference type="STRING" id="1116229.S3CFV5"/>
<dbReference type="FunFam" id="3.30.2410.10:FF:000003">
    <property type="entry name" value="probable E3 ubiquitin-protein ligase HERC4 isoform X1"/>
    <property type="match status" value="1"/>
</dbReference>
<dbReference type="Pfam" id="PF00632">
    <property type="entry name" value="HECT"/>
    <property type="match status" value="1"/>
</dbReference>
<dbReference type="SMART" id="SM00119">
    <property type="entry name" value="HECTc"/>
    <property type="match status" value="1"/>
</dbReference>
<dbReference type="RefSeq" id="XP_008086711.1">
    <property type="nucleotide sequence ID" value="XM_008088520.1"/>
</dbReference>
<accession>S3CFV5</accession>
<dbReference type="InterPro" id="IPR032353">
    <property type="entry name" value="AZUL"/>
</dbReference>
<evidence type="ECO:0000313" key="9">
    <source>
        <dbReference type="Proteomes" id="UP000016922"/>
    </source>
</evidence>
<protein>
    <recommendedName>
        <fullName evidence="2">HECT-type E3 ubiquitin transferase</fullName>
        <ecNumber evidence="2">2.3.2.26</ecNumber>
    </recommendedName>
</protein>
<dbReference type="InterPro" id="IPR000569">
    <property type="entry name" value="HECT_dom"/>
</dbReference>
<dbReference type="InterPro" id="IPR042556">
    <property type="entry name" value="AZUL_sf"/>
</dbReference>
<feature type="compositionally biased region" description="Polar residues" evidence="6">
    <location>
        <begin position="296"/>
        <end position="305"/>
    </location>
</feature>
<keyword evidence="3" id="KW-0808">Transferase</keyword>
<dbReference type="Gene3D" id="3.90.1750.10">
    <property type="entry name" value="Hect, E3 ligase catalytic domains"/>
    <property type="match status" value="1"/>
</dbReference>
<feature type="region of interest" description="Disordered" evidence="6">
    <location>
        <begin position="429"/>
        <end position="451"/>
    </location>
</feature>
<comment type="catalytic activity">
    <reaction evidence="1">
        <text>S-ubiquitinyl-[E2 ubiquitin-conjugating enzyme]-L-cysteine + [acceptor protein]-L-lysine = [E2 ubiquitin-conjugating enzyme]-L-cysteine + N(6)-ubiquitinyl-[acceptor protein]-L-lysine.</text>
        <dbReference type="EC" id="2.3.2.26"/>
    </reaction>
</comment>
<dbReference type="PANTHER" id="PTHR45700">
    <property type="entry name" value="UBIQUITIN-PROTEIN LIGASE E3C"/>
    <property type="match status" value="1"/>
</dbReference>
<evidence type="ECO:0000256" key="2">
    <source>
        <dbReference type="ARBA" id="ARBA00012485"/>
    </source>
</evidence>
<evidence type="ECO:0000256" key="5">
    <source>
        <dbReference type="PROSITE-ProRule" id="PRU00104"/>
    </source>
</evidence>
<reference evidence="8 9" key="1">
    <citation type="journal article" date="2013" name="BMC Genomics">
        <title>Genomics-driven discovery of the pneumocandin biosynthetic gene cluster in the fungus Glarea lozoyensis.</title>
        <authorList>
            <person name="Chen L."/>
            <person name="Yue Q."/>
            <person name="Zhang X."/>
            <person name="Xiang M."/>
            <person name="Wang C."/>
            <person name="Li S."/>
            <person name="Che Y."/>
            <person name="Ortiz-Lopez F.J."/>
            <person name="Bills G.F."/>
            <person name="Liu X."/>
            <person name="An Z."/>
        </authorList>
    </citation>
    <scope>NUCLEOTIDE SEQUENCE [LARGE SCALE GENOMIC DNA]</scope>
    <source>
        <strain evidence="9">ATCC 20868 / MF5171</strain>
    </source>
</reference>
<dbReference type="KEGG" id="glz:GLAREA_01304"/>
<dbReference type="Proteomes" id="UP000016922">
    <property type="component" value="Unassembled WGS sequence"/>
</dbReference>
<organism evidence="8 9">
    <name type="scientific">Glarea lozoyensis (strain ATCC 20868 / MF5171)</name>
    <dbReference type="NCBI Taxonomy" id="1116229"/>
    <lineage>
        <taxon>Eukaryota</taxon>
        <taxon>Fungi</taxon>
        <taxon>Dikarya</taxon>
        <taxon>Ascomycota</taxon>
        <taxon>Pezizomycotina</taxon>
        <taxon>Leotiomycetes</taxon>
        <taxon>Helotiales</taxon>
        <taxon>Helotiaceae</taxon>
        <taxon>Glarea</taxon>
    </lineage>
</organism>
<dbReference type="Gene3D" id="6.10.130.10">
    <property type="entry name" value="Ubiquitin-protein ligase E3A, N-terminal zinc-binding domain (AZUL)"/>
    <property type="match status" value="1"/>
</dbReference>
<evidence type="ECO:0000256" key="6">
    <source>
        <dbReference type="SAM" id="MobiDB-lite"/>
    </source>
</evidence>